<gene>
    <name evidence="2" type="ORF">A5630_00035</name>
</gene>
<evidence type="ECO:0000313" key="3">
    <source>
        <dbReference type="Proteomes" id="UP000093898"/>
    </source>
</evidence>
<dbReference type="STRING" id="56689.GCA_001291445_02556"/>
<dbReference type="SUPFAM" id="SSF54427">
    <property type="entry name" value="NTF2-like"/>
    <property type="match status" value="1"/>
</dbReference>
<evidence type="ECO:0000259" key="1">
    <source>
        <dbReference type="Pfam" id="PF12680"/>
    </source>
</evidence>
<dbReference type="Proteomes" id="UP000093898">
    <property type="component" value="Unassembled WGS sequence"/>
</dbReference>
<dbReference type="OrthoDB" id="5732163at2"/>
<accession>A0A1A3GQ24</accession>
<dbReference type="Pfam" id="PF12680">
    <property type="entry name" value="SnoaL_2"/>
    <property type="match status" value="1"/>
</dbReference>
<protein>
    <submittedName>
        <fullName evidence="2">Steroid delta-isomerase</fullName>
    </submittedName>
</protein>
<proteinExistence type="predicted"/>
<dbReference type="GO" id="GO:0016853">
    <property type="term" value="F:isomerase activity"/>
    <property type="evidence" value="ECO:0007669"/>
    <property type="project" value="UniProtKB-KW"/>
</dbReference>
<dbReference type="InterPro" id="IPR037401">
    <property type="entry name" value="SnoaL-like"/>
</dbReference>
<dbReference type="AlphaFoldDB" id="A0A1A3GQ24"/>
<name>A0A1A3GQ24_MYCMU</name>
<feature type="domain" description="SnoaL-like" evidence="1">
    <location>
        <begin position="22"/>
        <end position="126"/>
    </location>
</feature>
<reference evidence="2 3" key="1">
    <citation type="submission" date="2016-06" db="EMBL/GenBank/DDBJ databases">
        <authorList>
            <person name="Kjaerup R.B."/>
            <person name="Dalgaard T.S."/>
            <person name="Juul-Madsen H.R."/>
        </authorList>
    </citation>
    <scope>NUCLEOTIDE SEQUENCE [LARGE SCALE GENOMIC DNA]</scope>
    <source>
        <strain evidence="2 3">1127319.6</strain>
    </source>
</reference>
<dbReference type="EMBL" id="LZLC01000204">
    <property type="protein sequence ID" value="OBJ38132.1"/>
    <property type="molecule type" value="Genomic_DNA"/>
</dbReference>
<comment type="caution">
    <text evidence="2">The sequence shown here is derived from an EMBL/GenBank/DDBJ whole genome shotgun (WGS) entry which is preliminary data.</text>
</comment>
<organism evidence="2 3">
    <name type="scientific">Mycolicibacterium mucogenicum</name>
    <name type="common">Mycobacterium mucogenicum</name>
    <dbReference type="NCBI Taxonomy" id="56689"/>
    <lineage>
        <taxon>Bacteria</taxon>
        <taxon>Bacillati</taxon>
        <taxon>Actinomycetota</taxon>
        <taxon>Actinomycetes</taxon>
        <taxon>Mycobacteriales</taxon>
        <taxon>Mycobacteriaceae</taxon>
        <taxon>Mycolicibacterium</taxon>
    </lineage>
</organism>
<dbReference type="Gene3D" id="3.10.450.50">
    <property type="match status" value="1"/>
</dbReference>
<sequence>MSVGGKPLSDNPVVIASQSSWRCVQSHDREGWLALMADDIVVEDPIGEAVTNPDGTGVKGKEALAAFYDTNIGPNQLTVTCEETFPSSSPDEIAYILVLRTEFPNGFVASVRGVFTYKVNAAGLITNLRGYWNLEAMTFEQPADQAN</sequence>
<keyword evidence="2" id="KW-0413">Isomerase</keyword>
<evidence type="ECO:0000313" key="2">
    <source>
        <dbReference type="EMBL" id="OBJ38132.1"/>
    </source>
</evidence>
<dbReference type="InterPro" id="IPR032710">
    <property type="entry name" value="NTF2-like_dom_sf"/>
</dbReference>